<feature type="region of interest" description="Disordered" evidence="1">
    <location>
        <begin position="1"/>
        <end position="31"/>
    </location>
</feature>
<proteinExistence type="predicted"/>
<protein>
    <submittedName>
        <fullName evidence="2">Uncharacterized protein</fullName>
    </submittedName>
</protein>
<evidence type="ECO:0000313" key="2">
    <source>
        <dbReference type="EMBL" id="GCC39880.1"/>
    </source>
</evidence>
<organism evidence="2 3">
    <name type="scientific">Chiloscyllium punctatum</name>
    <name type="common">Brownbanded bambooshark</name>
    <name type="synonym">Hemiscyllium punctatum</name>
    <dbReference type="NCBI Taxonomy" id="137246"/>
    <lineage>
        <taxon>Eukaryota</taxon>
        <taxon>Metazoa</taxon>
        <taxon>Chordata</taxon>
        <taxon>Craniata</taxon>
        <taxon>Vertebrata</taxon>
        <taxon>Chondrichthyes</taxon>
        <taxon>Elasmobranchii</taxon>
        <taxon>Galeomorphii</taxon>
        <taxon>Galeoidea</taxon>
        <taxon>Orectolobiformes</taxon>
        <taxon>Hemiscylliidae</taxon>
        <taxon>Chiloscyllium</taxon>
    </lineage>
</organism>
<sequence>DPVPEAWQGEEQGWISTGHRMSQSQEEECGQPISVDVDSMSSVCEGFDRAGLSLGDMKSRELTGIPGLQREVNMILMSDEEKENVMKSLAHAQRKAEEKRRRDKKRQTLRVQECLSMVRNRASTVDHLLLQSYRKEHCTRDLRKVRDHRLEGKQGS</sequence>
<accession>A0A401TB37</accession>
<reference evidence="2 3" key="1">
    <citation type="journal article" date="2018" name="Nat. Ecol. Evol.">
        <title>Shark genomes provide insights into elasmobranch evolution and the origin of vertebrates.</title>
        <authorList>
            <person name="Hara Y"/>
            <person name="Yamaguchi K"/>
            <person name="Onimaru K"/>
            <person name="Kadota M"/>
            <person name="Koyanagi M"/>
            <person name="Keeley SD"/>
            <person name="Tatsumi K"/>
            <person name="Tanaka K"/>
            <person name="Motone F"/>
            <person name="Kageyama Y"/>
            <person name="Nozu R"/>
            <person name="Adachi N"/>
            <person name="Nishimura O"/>
            <person name="Nakagawa R"/>
            <person name="Tanegashima C"/>
            <person name="Kiyatake I"/>
            <person name="Matsumoto R"/>
            <person name="Murakumo K"/>
            <person name="Nishida K"/>
            <person name="Terakita A"/>
            <person name="Kuratani S"/>
            <person name="Sato K"/>
            <person name="Hyodo S Kuraku.S."/>
        </authorList>
    </citation>
    <scope>NUCLEOTIDE SEQUENCE [LARGE SCALE GENOMIC DNA]</scope>
</reference>
<name>A0A401TB37_CHIPU</name>
<comment type="caution">
    <text evidence="2">The sequence shown here is derived from an EMBL/GenBank/DDBJ whole genome shotgun (WGS) entry which is preliminary data.</text>
</comment>
<gene>
    <name evidence="2" type="ORF">chiPu_0023497</name>
</gene>
<evidence type="ECO:0000256" key="1">
    <source>
        <dbReference type="SAM" id="MobiDB-lite"/>
    </source>
</evidence>
<keyword evidence="3" id="KW-1185">Reference proteome</keyword>
<evidence type="ECO:0000313" key="3">
    <source>
        <dbReference type="Proteomes" id="UP000287033"/>
    </source>
</evidence>
<dbReference type="EMBL" id="BEZZ01022036">
    <property type="protein sequence ID" value="GCC39880.1"/>
    <property type="molecule type" value="Genomic_DNA"/>
</dbReference>
<dbReference type="Proteomes" id="UP000287033">
    <property type="component" value="Unassembled WGS sequence"/>
</dbReference>
<feature type="non-terminal residue" evidence="2">
    <location>
        <position position="1"/>
    </location>
</feature>
<dbReference type="OrthoDB" id="9909645at2759"/>
<dbReference type="AlphaFoldDB" id="A0A401TB37"/>